<evidence type="ECO:0000256" key="6">
    <source>
        <dbReference type="ARBA" id="ARBA00022989"/>
    </source>
</evidence>
<dbReference type="GO" id="GO:0006814">
    <property type="term" value="P:sodium ion transport"/>
    <property type="evidence" value="ECO:0007669"/>
    <property type="project" value="UniProtKB-KW"/>
</dbReference>
<dbReference type="NCBIfam" id="TIGR00813">
    <property type="entry name" value="sss"/>
    <property type="match status" value="1"/>
</dbReference>
<evidence type="ECO:0000256" key="11">
    <source>
        <dbReference type="RuleBase" id="RU362091"/>
    </source>
</evidence>
<dbReference type="EMBL" id="JABXBU010000001">
    <property type="protein sequence ID" value="KAF8796441.1"/>
    <property type="molecule type" value="Genomic_DNA"/>
</dbReference>
<dbReference type="InterPro" id="IPR001734">
    <property type="entry name" value="Na/solute_symporter"/>
</dbReference>
<feature type="transmembrane region" description="Helical" evidence="12">
    <location>
        <begin position="276"/>
        <end position="301"/>
    </location>
</feature>
<feature type="transmembrane region" description="Helical" evidence="12">
    <location>
        <begin position="85"/>
        <end position="105"/>
    </location>
</feature>
<feature type="transmembrane region" description="Helical" evidence="12">
    <location>
        <begin position="191"/>
        <end position="216"/>
    </location>
</feature>
<keyword evidence="7" id="KW-0915">Sodium</keyword>
<comment type="similarity">
    <text evidence="2 11">Belongs to the sodium:solute symporter (SSF) (TC 2.A.21) family.</text>
</comment>
<feature type="transmembrane region" description="Helical" evidence="12">
    <location>
        <begin position="126"/>
        <end position="151"/>
    </location>
</feature>
<dbReference type="PROSITE" id="PS50283">
    <property type="entry name" value="NA_SOLUT_SYMP_3"/>
    <property type="match status" value="1"/>
</dbReference>
<feature type="transmembrane region" description="Helical" evidence="12">
    <location>
        <begin position="521"/>
        <end position="544"/>
    </location>
</feature>
<dbReference type="InterPro" id="IPR051163">
    <property type="entry name" value="Sodium:Solute_Symporter_SSF"/>
</dbReference>
<evidence type="ECO:0000256" key="9">
    <source>
        <dbReference type="ARBA" id="ARBA00023136"/>
    </source>
</evidence>
<organism evidence="13 14">
    <name type="scientific">Argiope bruennichi</name>
    <name type="common">Wasp spider</name>
    <name type="synonym">Aranea bruennichi</name>
    <dbReference type="NCBI Taxonomy" id="94029"/>
    <lineage>
        <taxon>Eukaryota</taxon>
        <taxon>Metazoa</taxon>
        <taxon>Ecdysozoa</taxon>
        <taxon>Arthropoda</taxon>
        <taxon>Chelicerata</taxon>
        <taxon>Arachnida</taxon>
        <taxon>Araneae</taxon>
        <taxon>Araneomorphae</taxon>
        <taxon>Entelegynae</taxon>
        <taxon>Araneoidea</taxon>
        <taxon>Araneidae</taxon>
        <taxon>Argiope</taxon>
    </lineage>
</organism>
<reference evidence="13" key="2">
    <citation type="submission" date="2020-06" db="EMBL/GenBank/DDBJ databases">
        <authorList>
            <person name="Sheffer M."/>
        </authorList>
    </citation>
    <scope>NUCLEOTIDE SEQUENCE</scope>
</reference>
<reference evidence="13" key="1">
    <citation type="journal article" date="2020" name="bioRxiv">
        <title>Chromosome-level reference genome of the European wasp spider Argiope bruennichi: a resource for studies on range expansion and evolutionary adaptation.</title>
        <authorList>
            <person name="Sheffer M.M."/>
            <person name="Hoppe A."/>
            <person name="Krehenwinkel H."/>
            <person name="Uhl G."/>
            <person name="Kuss A.W."/>
            <person name="Jensen L."/>
            <person name="Jensen C."/>
            <person name="Gillespie R.G."/>
            <person name="Hoff K.J."/>
            <person name="Prost S."/>
        </authorList>
    </citation>
    <scope>NUCLEOTIDE SEQUENCE</scope>
</reference>
<dbReference type="PANTHER" id="PTHR42985:SF40">
    <property type="entry name" value="LD47995P-RELATED"/>
    <property type="match status" value="1"/>
</dbReference>
<feature type="transmembrane region" description="Helical" evidence="12">
    <location>
        <begin position="408"/>
        <end position="433"/>
    </location>
</feature>
<dbReference type="Gene3D" id="1.20.1730.10">
    <property type="entry name" value="Sodium/glucose cotransporter"/>
    <property type="match status" value="1"/>
</dbReference>
<feature type="transmembrane region" description="Helical" evidence="12">
    <location>
        <begin position="12"/>
        <end position="31"/>
    </location>
</feature>
<keyword evidence="10" id="KW-0739">Sodium transport</keyword>
<evidence type="ECO:0000256" key="4">
    <source>
        <dbReference type="ARBA" id="ARBA00022475"/>
    </source>
</evidence>
<feature type="transmembrane region" description="Helical" evidence="12">
    <location>
        <begin position="157"/>
        <end position="179"/>
    </location>
</feature>
<evidence type="ECO:0000313" key="14">
    <source>
        <dbReference type="Proteomes" id="UP000807504"/>
    </source>
</evidence>
<keyword evidence="4" id="KW-1003">Cell membrane</keyword>
<feature type="transmembrane region" description="Helical" evidence="12">
    <location>
        <begin position="236"/>
        <end position="255"/>
    </location>
</feature>
<name>A0A8T0FZH4_ARGBR</name>
<evidence type="ECO:0000256" key="1">
    <source>
        <dbReference type="ARBA" id="ARBA00004651"/>
    </source>
</evidence>
<dbReference type="GO" id="GO:0005886">
    <property type="term" value="C:plasma membrane"/>
    <property type="evidence" value="ECO:0007669"/>
    <property type="project" value="UniProtKB-SubCell"/>
</dbReference>
<dbReference type="Proteomes" id="UP000807504">
    <property type="component" value="Unassembled WGS sequence"/>
</dbReference>
<evidence type="ECO:0000313" key="13">
    <source>
        <dbReference type="EMBL" id="KAF8796441.1"/>
    </source>
</evidence>
<dbReference type="InterPro" id="IPR038377">
    <property type="entry name" value="Na/Glc_symporter_sf"/>
</dbReference>
<evidence type="ECO:0000256" key="3">
    <source>
        <dbReference type="ARBA" id="ARBA00022448"/>
    </source>
</evidence>
<keyword evidence="5 12" id="KW-0812">Transmembrane</keyword>
<feature type="transmembrane region" description="Helical" evidence="12">
    <location>
        <begin position="440"/>
        <end position="461"/>
    </location>
</feature>
<keyword evidence="3" id="KW-0813">Transport</keyword>
<evidence type="ECO:0000256" key="7">
    <source>
        <dbReference type="ARBA" id="ARBA00023053"/>
    </source>
</evidence>
<feature type="transmembrane region" description="Helical" evidence="12">
    <location>
        <begin position="382"/>
        <end position="402"/>
    </location>
</feature>
<dbReference type="GO" id="GO:0015293">
    <property type="term" value="F:symporter activity"/>
    <property type="evidence" value="ECO:0007669"/>
    <property type="project" value="TreeGrafter"/>
</dbReference>
<evidence type="ECO:0000256" key="12">
    <source>
        <dbReference type="SAM" id="Phobius"/>
    </source>
</evidence>
<dbReference type="AlphaFoldDB" id="A0A8T0FZH4"/>
<evidence type="ECO:0000256" key="5">
    <source>
        <dbReference type="ARBA" id="ARBA00022692"/>
    </source>
</evidence>
<comment type="subcellular location">
    <subcellularLocation>
        <location evidence="1">Cell membrane</location>
        <topology evidence="1">Multi-pass membrane protein</topology>
    </subcellularLocation>
</comment>
<gene>
    <name evidence="13" type="ORF">HNY73_000813</name>
</gene>
<keyword evidence="8" id="KW-0406">Ion transport</keyword>
<evidence type="ECO:0000256" key="2">
    <source>
        <dbReference type="ARBA" id="ARBA00006434"/>
    </source>
</evidence>
<feature type="transmembrane region" description="Helical" evidence="12">
    <location>
        <begin position="52"/>
        <end position="73"/>
    </location>
</feature>
<keyword evidence="6 12" id="KW-1133">Transmembrane helix</keyword>
<protein>
    <submittedName>
        <fullName evidence="13">Sodium-coupled monocarboxylate transporter 2 like protein</fullName>
    </submittedName>
</protein>
<evidence type="ECO:0000256" key="8">
    <source>
        <dbReference type="ARBA" id="ARBA00023065"/>
    </source>
</evidence>
<keyword evidence="14" id="KW-1185">Reference proteome</keyword>
<sequence>MNFDQHLGITDSIIIIMSLLIPSAIGIFFRFSRGRQKTMDEYFFAGRSATKIPVIMSITATTVSSILILGTSSEAYKFGPSMGTIFVPWILGMITACYVFVPVYFQCKISSVYEYLEMRFGKLTRYAVSFMYSMKMIMYSSCILYGPALVLNSVSNISVELAIILCGGVCTFYCFLGGLKAVLWTDVFQQILAFFCIFAVIFTGIHEIGLGEFYTRALAGGRLNFFSFSFDLTQRYTTWNVFISGFSIALGFYGTGQVFIQRSLCMGEKKKAQSTLLWSMLPVGFCLFIGAWIGVALYAVFYLCDPVLDPQIGLKKHDQLVPYFIITRFHSVPGLTGICIAGIFSGALSTISSAQNALAMITFYDFIQPFFSEKLTEKSSLLIGKALAIVYGVIFISFSLSISKMDSMLAAGMLSNAIFEGPILAIFLIGVLTRKASDKVIVASIVIGSLITGWIGFNILFSGYRSTPLPLEVSGCLHSNSSMLMVGSLNSSCAEVGSCLLEKVEKPYESEIFFLYKISSFWLSFIGIFTTTCTALSLILITGWNKTVIPHDSKCLSPVTRFWMNKKECINKESEKDTINESEDEDIL</sequence>
<dbReference type="PANTHER" id="PTHR42985">
    <property type="entry name" value="SODIUM-COUPLED MONOCARBOXYLATE TRANSPORTER"/>
    <property type="match status" value="1"/>
</dbReference>
<comment type="caution">
    <text evidence="13">The sequence shown here is derived from an EMBL/GenBank/DDBJ whole genome shotgun (WGS) entry which is preliminary data.</text>
</comment>
<proteinExistence type="inferred from homology"/>
<dbReference type="Pfam" id="PF00474">
    <property type="entry name" value="SSF"/>
    <property type="match status" value="1"/>
</dbReference>
<evidence type="ECO:0000256" key="10">
    <source>
        <dbReference type="ARBA" id="ARBA00023201"/>
    </source>
</evidence>
<keyword evidence="9 12" id="KW-0472">Membrane</keyword>
<accession>A0A8T0FZH4</accession>
<feature type="transmembrane region" description="Helical" evidence="12">
    <location>
        <begin position="321"/>
        <end position="344"/>
    </location>
</feature>